<dbReference type="EMBL" id="CAQQ02375636">
    <property type="status" value="NOT_ANNOTATED_CDS"/>
    <property type="molecule type" value="Genomic_DNA"/>
</dbReference>
<organism evidence="1 2">
    <name type="scientific">Megaselia scalaris</name>
    <name type="common">Humpbacked fly</name>
    <name type="synonym">Phora scalaris</name>
    <dbReference type="NCBI Taxonomy" id="36166"/>
    <lineage>
        <taxon>Eukaryota</taxon>
        <taxon>Metazoa</taxon>
        <taxon>Ecdysozoa</taxon>
        <taxon>Arthropoda</taxon>
        <taxon>Hexapoda</taxon>
        <taxon>Insecta</taxon>
        <taxon>Pterygota</taxon>
        <taxon>Neoptera</taxon>
        <taxon>Endopterygota</taxon>
        <taxon>Diptera</taxon>
        <taxon>Brachycera</taxon>
        <taxon>Muscomorpha</taxon>
        <taxon>Platypezoidea</taxon>
        <taxon>Phoridae</taxon>
        <taxon>Megaseliini</taxon>
        <taxon>Megaselia</taxon>
    </lineage>
</organism>
<evidence type="ECO:0000313" key="2">
    <source>
        <dbReference type="Proteomes" id="UP000015102"/>
    </source>
</evidence>
<proteinExistence type="predicted"/>
<accession>T1H1Y0</accession>
<protein>
    <submittedName>
        <fullName evidence="1">Uncharacterized protein</fullName>
    </submittedName>
</protein>
<dbReference type="EMBL" id="CAQQ02375635">
    <property type="status" value="NOT_ANNOTATED_CDS"/>
    <property type="molecule type" value="Genomic_DNA"/>
</dbReference>
<sequence length="50" mass="5752">MDLYTYTSSYHVMLEQSASPSGEQQQKTVKYGRQLLIKRNLIEGTPSLEM</sequence>
<dbReference type="Proteomes" id="UP000015102">
    <property type="component" value="Unassembled WGS sequence"/>
</dbReference>
<name>T1H1Y0_MEGSC</name>
<dbReference type="EnsemblMetazoa" id="MESCA010204-RA">
    <property type="protein sequence ID" value="MESCA010204-PA"/>
    <property type="gene ID" value="MESCA010204"/>
</dbReference>
<keyword evidence="2" id="KW-1185">Reference proteome</keyword>
<evidence type="ECO:0000313" key="1">
    <source>
        <dbReference type="EnsemblMetazoa" id="MESCA010204-PA"/>
    </source>
</evidence>
<reference evidence="2" key="1">
    <citation type="submission" date="2013-02" db="EMBL/GenBank/DDBJ databases">
        <authorList>
            <person name="Hughes D."/>
        </authorList>
    </citation>
    <scope>NUCLEOTIDE SEQUENCE</scope>
    <source>
        <strain>Durham</strain>
        <strain evidence="2">NC isolate 2 -- Noor lab</strain>
    </source>
</reference>
<reference evidence="1" key="2">
    <citation type="submission" date="2015-06" db="UniProtKB">
        <authorList>
            <consortium name="EnsemblMetazoa"/>
        </authorList>
    </citation>
    <scope>IDENTIFICATION</scope>
</reference>
<dbReference type="HOGENOM" id="CLU_3130234_0_0_1"/>
<dbReference type="AlphaFoldDB" id="T1H1Y0"/>